<comment type="catalytic activity">
    <reaction evidence="8 12">
        <text>GTP + H2O = GDP + phosphate + H(+)</text>
        <dbReference type="Rhea" id="RHEA:19669"/>
        <dbReference type="ChEBI" id="CHEBI:15377"/>
        <dbReference type="ChEBI" id="CHEBI:15378"/>
        <dbReference type="ChEBI" id="CHEBI:37565"/>
        <dbReference type="ChEBI" id="CHEBI:43474"/>
        <dbReference type="ChEBI" id="CHEBI:58189"/>
        <dbReference type="EC" id="3.6.5.n1"/>
    </reaction>
</comment>
<feature type="domain" description="Tr-type G" evidence="13">
    <location>
        <begin position="17"/>
        <end position="198"/>
    </location>
</feature>
<keyword evidence="4 12" id="KW-0378">Hydrolase</keyword>
<dbReference type="GO" id="GO:0005525">
    <property type="term" value="F:GTP binding"/>
    <property type="evidence" value="ECO:0007669"/>
    <property type="project" value="UniProtKB-UniRule"/>
</dbReference>
<evidence type="ECO:0000256" key="9">
    <source>
        <dbReference type="ARBA" id="ARBA00057626"/>
    </source>
</evidence>
<evidence type="ECO:0000256" key="5">
    <source>
        <dbReference type="ARBA" id="ARBA00022917"/>
    </source>
</evidence>
<dbReference type="SMART" id="SM00838">
    <property type="entry name" value="EFG_C"/>
    <property type="match status" value="1"/>
</dbReference>
<evidence type="ECO:0000256" key="7">
    <source>
        <dbReference type="ARBA" id="ARBA00023136"/>
    </source>
</evidence>
<dbReference type="InterPro" id="IPR000640">
    <property type="entry name" value="EFG_V-like"/>
</dbReference>
<dbReference type="Proteomes" id="UP001205867">
    <property type="component" value="Unassembled WGS sequence"/>
</dbReference>
<evidence type="ECO:0000256" key="8">
    <source>
        <dbReference type="ARBA" id="ARBA00050293"/>
    </source>
</evidence>
<dbReference type="InterPro" id="IPR031157">
    <property type="entry name" value="G_TR_CS"/>
</dbReference>
<dbReference type="Gene3D" id="3.30.70.240">
    <property type="match status" value="1"/>
</dbReference>
<comment type="similarity">
    <text evidence="10">Belongs to the GTP-binding elongation factor family. LepA subfamily.</text>
</comment>
<dbReference type="InterPro" id="IPR005225">
    <property type="entry name" value="Small_GTP-bd"/>
</dbReference>
<evidence type="ECO:0000256" key="10">
    <source>
        <dbReference type="ARBA" id="ARBA00061052"/>
    </source>
</evidence>
<dbReference type="PROSITE" id="PS51722">
    <property type="entry name" value="G_TR_2"/>
    <property type="match status" value="1"/>
</dbReference>
<reference evidence="14" key="1">
    <citation type="submission" date="2023-06" db="EMBL/GenBank/DDBJ databases">
        <title>lsaBGC provides a comprehensive framework for evolutionary analysis of biosynthetic gene clusters within focal taxa.</title>
        <authorList>
            <person name="Salamzade R."/>
            <person name="Sandstrom S."/>
            <person name="Kalan L.R."/>
        </authorList>
    </citation>
    <scope>NUCLEOTIDE SEQUENCE</scope>
    <source>
        <strain evidence="14">P3-SID899</strain>
    </source>
</reference>
<dbReference type="InterPro" id="IPR009000">
    <property type="entry name" value="Transl_B-barrel_sf"/>
</dbReference>
<dbReference type="AlphaFoldDB" id="A0AAP3AF06"/>
<dbReference type="PANTHER" id="PTHR43512">
    <property type="entry name" value="TRANSLATION FACTOR GUF1-RELATED"/>
    <property type="match status" value="1"/>
</dbReference>
<dbReference type="SUPFAM" id="SSF50447">
    <property type="entry name" value="Translation proteins"/>
    <property type="match status" value="1"/>
</dbReference>
<dbReference type="NCBIfam" id="TIGR01393">
    <property type="entry name" value="lepA"/>
    <property type="match status" value="1"/>
</dbReference>
<evidence type="ECO:0000313" key="14">
    <source>
        <dbReference type="EMBL" id="MCV7627951.1"/>
    </source>
</evidence>
<protein>
    <recommendedName>
        <fullName evidence="11 12">Elongation factor 4</fullName>
        <shortName evidence="12">EF-4</shortName>
        <ecNumber evidence="11 12">3.6.5.n1</ecNumber>
    </recommendedName>
    <alternativeName>
        <fullName evidence="12">Ribosomal back-translocase LepA</fullName>
    </alternativeName>
</protein>
<dbReference type="FunFam" id="3.30.70.2570:FF:000001">
    <property type="entry name" value="Translation factor GUF1, mitochondrial"/>
    <property type="match status" value="1"/>
</dbReference>
<name>A0AAP3AF06_MICLU</name>
<dbReference type="Pfam" id="PF00009">
    <property type="entry name" value="GTP_EFTU"/>
    <property type="match status" value="1"/>
</dbReference>
<dbReference type="FunFam" id="2.40.30.10:FF:000015">
    <property type="entry name" value="Translation factor GUF1, mitochondrial"/>
    <property type="match status" value="1"/>
</dbReference>
<dbReference type="Gene3D" id="2.40.30.10">
    <property type="entry name" value="Translation factors"/>
    <property type="match status" value="1"/>
</dbReference>
<evidence type="ECO:0000259" key="13">
    <source>
        <dbReference type="PROSITE" id="PS51722"/>
    </source>
</evidence>
<dbReference type="Pfam" id="PF00679">
    <property type="entry name" value="EFG_C"/>
    <property type="match status" value="1"/>
</dbReference>
<dbReference type="PANTHER" id="PTHR43512:SF4">
    <property type="entry name" value="TRANSLATION FACTOR GUF1 HOMOLOG, CHLOROPLASTIC"/>
    <property type="match status" value="1"/>
</dbReference>
<evidence type="ECO:0000256" key="12">
    <source>
        <dbReference type="HAMAP-Rule" id="MF_00071"/>
    </source>
</evidence>
<dbReference type="Pfam" id="PF03144">
    <property type="entry name" value="GTP_EFTU_D2"/>
    <property type="match status" value="1"/>
</dbReference>
<organism evidence="14 15">
    <name type="scientific">Micrococcus luteus</name>
    <name type="common">Micrococcus lysodeikticus</name>
    <dbReference type="NCBI Taxonomy" id="1270"/>
    <lineage>
        <taxon>Bacteria</taxon>
        <taxon>Bacillati</taxon>
        <taxon>Actinomycetota</taxon>
        <taxon>Actinomycetes</taxon>
        <taxon>Micrococcales</taxon>
        <taxon>Micrococcaceae</taxon>
        <taxon>Micrococcus</taxon>
    </lineage>
</organism>
<dbReference type="Pfam" id="PF06421">
    <property type="entry name" value="LepA_C"/>
    <property type="match status" value="1"/>
</dbReference>
<dbReference type="FunFam" id="3.40.50.300:FF:000078">
    <property type="entry name" value="Elongation factor 4"/>
    <property type="match status" value="1"/>
</dbReference>
<dbReference type="Gene3D" id="3.40.50.300">
    <property type="entry name" value="P-loop containing nucleotide triphosphate hydrolases"/>
    <property type="match status" value="1"/>
</dbReference>
<dbReference type="PROSITE" id="PS00301">
    <property type="entry name" value="G_TR_1"/>
    <property type="match status" value="1"/>
</dbReference>
<comment type="similarity">
    <text evidence="1 12">Belongs to the TRAFAC class translation factor GTPase superfamily. Classic translation factor GTPase family. LepA subfamily.</text>
</comment>
<evidence type="ECO:0000256" key="11">
    <source>
        <dbReference type="ARBA" id="ARBA00066744"/>
    </source>
</evidence>
<keyword evidence="2 12" id="KW-1003">Cell membrane</keyword>
<dbReference type="InterPro" id="IPR013842">
    <property type="entry name" value="LepA_CTD"/>
</dbReference>
<feature type="binding site" evidence="12">
    <location>
        <begin position="145"/>
        <end position="148"/>
    </location>
    <ligand>
        <name>GTP</name>
        <dbReference type="ChEBI" id="CHEBI:37565"/>
    </ligand>
</feature>
<evidence type="ECO:0000256" key="4">
    <source>
        <dbReference type="ARBA" id="ARBA00022801"/>
    </source>
</evidence>
<dbReference type="SUPFAM" id="SSF54980">
    <property type="entry name" value="EF-G C-terminal domain-like"/>
    <property type="match status" value="2"/>
</dbReference>
<evidence type="ECO:0000313" key="15">
    <source>
        <dbReference type="Proteomes" id="UP001205867"/>
    </source>
</evidence>
<dbReference type="HAMAP" id="MF_00071">
    <property type="entry name" value="LepA"/>
    <property type="match status" value="1"/>
</dbReference>
<dbReference type="CDD" id="cd03709">
    <property type="entry name" value="lepA_C"/>
    <property type="match status" value="1"/>
</dbReference>
<dbReference type="InterPro" id="IPR038363">
    <property type="entry name" value="LepA_C_sf"/>
</dbReference>
<comment type="function">
    <text evidence="9 12">Required for accurate and efficient protein synthesis under certain stress conditions. May act as a fidelity factor of the translation reaction, by catalyzing a one-codon backward translocation of tRNAs on improperly translocated ribosomes. Back-translocation proceeds from a post-translocation (POST) complex to a pre-translocation (PRE) complex, thus giving elongation factor G a second chance to translocate the tRNAs correctly. Binds to ribosomes in a GTP-dependent manner.</text>
</comment>
<keyword evidence="5 12" id="KW-0648">Protein biosynthesis</keyword>
<dbReference type="SUPFAM" id="SSF52540">
    <property type="entry name" value="P-loop containing nucleoside triphosphate hydrolases"/>
    <property type="match status" value="1"/>
</dbReference>
<evidence type="ECO:0000256" key="6">
    <source>
        <dbReference type="ARBA" id="ARBA00023134"/>
    </source>
</evidence>
<dbReference type="InterPro" id="IPR006297">
    <property type="entry name" value="EF-4"/>
</dbReference>
<accession>A0AAP3AF06</accession>
<dbReference type="CDD" id="cd01890">
    <property type="entry name" value="LepA"/>
    <property type="match status" value="1"/>
</dbReference>
<dbReference type="InterPro" id="IPR027417">
    <property type="entry name" value="P-loop_NTPase"/>
</dbReference>
<evidence type="ECO:0000256" key="3">
    <source>
        <dbReference type="ARBA" id="ARBA00022741"/>
    </source>
</evidence>
<dbReference type="NCBIfam" id="TIGR00231">
    <property type="entry name" value="small_GTP"/>
    <property type="match status" value="1"/>
</dbReference>
<proteinExistence type="inferred from homology"/>
<comment type="caution">
    <text evidence="14">The sequence shown here is derived from an EMBL/GenBank/DDBJ whole genome shotgun (WGS) entry which is preliminary data.</text>
</comment>
<dbReference type="InterPro" id="IPR035647">
    <property type="entry name" value="EFG_III/V"/>
</dbReference>
<dbReference type="PRINTS" id="PR00315">
    <property type="entry name" value="ELONGATNFCT"/>
</dbReference>
<dbReference type="Gene3D" id="3.30.70.2570">
    <property type="entry name" value="Elongation factor 4, C-terminal domain"/>
    <property type="match status" value="1"/>
</dbReference>
<dbReference type="InterPro" id="IPR000795">
    <property type="entry name" value="T_Tr_GTP-bd_dom"/>
</dbReference>
<dbReference type="GO" id="GO:0005886">
    <property type="term" value="C:plasma membrane"/>
    <property type="evidence" value="ECO:0007669"/>
    <property type="project" value="UniProtKB-SubCell"/>
</dbReference>
<dbReference type="Gene3D" id="3.30.70.870">
    <property type="entry name" value="Elongation Factor G (Translational Gtpase), domain 3"/>
    <property type="match status" value="1"/>
</dbReference>
<sequence length="619" mass="68148">MSPLASNPPVPAATDPSVIRNFCIIAHIDHGKSTLADRMLQSTGIVQPRDMKAQYLDRMDIERERGITIKSQAVRMPWSVDGVDYALNMIDTPGHVDFTYEVSRSLAACEGAILLVDAAQGIEAQTLANLYLAMEHELEIIPVLNKIDLPAADPDRYAAELASLIGCEPEDVLRVSGKTGVGVEELLDRVVRAVPSPEGDADAPARAMIFDSVYDTYRGVVTYVRVVDGRLSPREKVRMMSTGTTYELLEIGVSSPEPVPTKGLAAGEVGYLITGVKDVRQSKVGDTVTNHAHPAEQSLGGYEDPKPMVFSGLYPIDGSDYPVLRDALDKLKLNDAALVYEPETSVALGFGFRVGFLGLLHLEIVRERLEREFDLDLISTAPNVVYEVTREDREVVTVTNPSEFPEGKILEVREPMASATIIVPAEFIGAVMELCQAKRGNLKGMDYLSEERVEIRYWIPLAEIVFDFFDQLKSRTKGYASLDWKADGDQAADLVKVDILLQGEQVDAFSSITHKDNAYAYGVMMTGKLKELIPRQQYEVPIQAAIGSRIIARENIRAIRKDVLSKCYGGDISRKRKLLEKQKEGKKRMKMVGRVEVPQEAFIAALSSDGAGADQAAKK</sequence>
<dbReference type="EMBL" id="JALXKZ020000001">
    <property type="protein sequence ID" value="MCV7627951.1"/>
    <property type="molecule type" value="Genomic_DNA"/>
</dbReference>
<dbReference type="GO" id="GO:0003746">
    <property type="term" value="F:translation elongation factor activity"/>
    <property type="evidence" value="ECO:0007669"/>
    <property type="project" value="UniProtKB-UniRule"/>
</dbReference>
<keyword evidence="7 12" id="KW-0472">Membrane</keyword>
<dbReference type="InterPro" id="IPR004161">
    <property type="entry name" value="EFTu-like_2"/>
</dbReference>
<comment type="subcellular location">
    <subcellularLocation>
        <location evidence="12">Cell membrane</location>
        <topology evidence="12">Peripheral membrane protein</topology>
        <orientation evidence="12">Cytoplasmic side</orientation>
    </subcellularLocation>
</comment>
<evidence type="ECO:0000256" key="1">
    <source>
        <dbReference type="ARBA" id="ARBA00005454"/>
    </source>
</evidence>
<feature type="binding site" evidence="12">
    <location>
        <begin position="29"/>
        <end position="34"/>
    </location>
    <ligand>
        <name>GTP</name>
        <dbReference type="ChEBI" id="CHEBI:37565"/>
    </ligand>
</feature>
<keyword evidence="6 12" id="KW-0342">GTP-binding</keyword>
<dbReference type="CDD" id="cd03699">
    <property type="entry name" value="EF4_II"/>
    <property type="match status" value="1"/>
</dbReference>
<evidence type="ECO:0000256" key="2">
    <source>
        <dbReference type="ARBA" id="ARBA00022475"/>
    </source>
</evidence>
<dbReference type="CDD" id="cd16260">
    <property type="entry name" value="EF4_III"/>
    <property type="match status" value="1"/>
</dbReference>
<dbReference type="FunFam" id="3.30.70.240:FF:000007">
    <property type="entry name" value="Translation factor GUF1, mitochondrial"/>
    <property type="match status" value="1"/>
</dbReference>
<gene>
    <name evidence="12 14" type="primary">lepA</name>
    <name evidence="14" type="ORF">M3A82_001120</name>
</gene>
<dbReference type="GO" id="GO:0003924">
    <property type="term" value="F:GTPase activity"/>
    <property type="evidence" value="ECO:0007669"/>
    <property type="project" value="UniProtKB-UniRule"/>
</dbReference>
<dbReference type="GO" id="GO:0043022">
    <property type="term" value="F:ribosome binding"/>
    <property type="evidence" value="ECO:0007669"/>
    <property type="project" value="UniProtKB-UniRule"/>
</dbReference>
<keyword evidence="3 12" id="KW-0547">Nucleotide-binding</keyword>
<keyword evidence="14" id="KW-0251">Elongation factor</keyword>
<dbReference type="FunFam" id="3.30.70.870:FF:000004">
    <property type="entry name" value="Translation factor GUF1, mitochondrial"/>
    <property type="match status" value="1"/>
</dbReference>
<dbReference type="InterPro" id="IPR035654">
    <property type="entry name" value="LepA_IV"/>
</dbReference>
<dbReference type="GO" id="GO:0045727">
    <property type="term" value="P:positive regulation of translation"/>
    <property type="evidence" value="ECO:0007669"/>
    <property type="project" value="UniProtKB-UniRule"/>
</dbReference>
<dbReference type="EC" id="3.6.5.n1" evidence="11 12"/>